<comment type="caution">
    <text evidence="1">The sequence shown here is derived from an EMBL/GenBank/DDBJ whole genome shotgun (WGS) entry which is preliminary data.</text>
</comment>
<name>A0ACB8VG72_9TELE</name>
<dbReference type="EMBL" id="CM041552">
    <property type="protein sequence ID" value="KAI3354559.1"/>
    <property type="molecule type" value="Genomic_DNA"/>
</dbReference>
<organism evidence="1 2">
    <name type="scientific">Scortum barcoo</name>
    <name type="common">barcoo grunter</name>
    <dbReference type="NCBI Taxonomy" id="214431"/>
    <lineage>
        <taxon>Eukaryota</taxon>
        <taxon>Metazoa</taxon>
        <taxon>Chordata</taxon>
        <taxon>Craniata</taxon>
        <taxon>Vertebrata</taxon>
        <taxon>Euteleostomi</taxon>
        <taxon>Actinopterygii</taxon>
        <taxon>Neopterygii</taxon>
        <taxon>Teleostei</taxon>
        <taxon>Neoteleostei</taxon>
        <taxon>Acanthomorphata</taxon>
        <taxon>Eupercaria</taxon>
        <taxon>Centrarchiformes</taxon>
        <taxon>Terapontoidei</taxon>
        <taxon>Terapontidae</taxon>
        <taxon>Scortum</taxon>
    </lineage>
</organism>
<dbReference type="Proteomes" id="UP000831701">
    <property type="component" value="Chromosome 22"/>
</dbReference>
<keyword evidence="2" id="KW-1185">Reference proteome</keyword>
<accession>A0ACB8VG72</accession>
<gene>
    <name evidence="1" type="ORF">L3Q82_019063</name>
</gene>
<protein>
    <submittedName>
        <fullName evidence="1">Uncharacterized protein</fullName>
    </submittedName>
</protein>
<evidence type="ECO:0000313" key="2">
    <source>
        <dbReference type="Proteomes" id="UP000831701"/>
    </source>
</evidence>
<proteinExistence type="predicted"/>
<sequence length="768" mass="83628">MATPYFPTFLLLLFLSCLALFLVTLLPTVALLTPFSSSSPPSPWPSLSCGRGRSWAVRLHAGPHHKEEDGEQSSVHLDVIANRVAEQAGLQNQGQIGQLEGHYLMCSIKPATGSLAGIWSKSVNPGDVLAAHPHVLWHSQDRVLSRSKRSMAFNDPRYPKQWHLHNNLKIGMDINVTGVWERNITGRGVTVVVVDDGVEHTHQDIQPNYAKGSYDLNSNDPDPMPHPDAHSENHHGTRCAGEIAAVPNNSFCAVGVAYGSKVAGIRVLDGPLTDSLEAIAFNKHYQVNDIYSCSWGPDDDGRTVDGPHPLGKAALQHGVIAGRQGFGSIFVVASGNGGQFSDNCNYDGYANSIYTITVGAVDEQGKMPFYAEECASMLAVTFSSGGTTLRSIVTSDWSMLQGTGCTEGHTGTSAAAPLAAGMVALMLQVRPCLSWRDVQHIITFTATKCDNSADWGLNGAGFYHSHQHGFGLLNAWRLVNAAKVWESVPFLVSYQSPVIKEEASIPIHGDELVRTWKVSAADLRQSGMETLEHVAITVTITHPCRGDLEVVLVCPSGMTSVIGARRVMDRNSAGYQDWTFSTVRCWGERAEGQYTLKISDHKELLSERCAAVGVLKQWALTLYGSSMTYSEVKDRQKLVEEAMSGKYLDSSFSLPCPPGLDIPPEIVSPFTSNSLKFLLLLGCFALFWTLYYTLEVTLAHLDLRGLLCLRRRRGGYRAKRGRRGRGVEEAVGEGENGEEEEQDSGVELHAVLDTEAKAPLLNGELLTT</sequence>
<reference evidence="1" key="1">
    <citation type="submission" date="2022-04" db="EMBL/GenBank/DDBJ databases">
        <title>Jade perch genome.</title>
        <authorList>
            <person name="Chao B."/>
        </authorList>
    </citation>
    <scope>NUCLEOTIDE SEQUENCE</scope>
    <source>
        <strain evidence="1">CB-2022</strain>
    </source>
</reference>
<evidence type="ECO:0000313" key="1">
    <source>
        <dbReference type="EMBL" id="KAI3354559.1"/>
    </source>
</evidence>